<feature type="binding site" evidence="5">
    <location>
        <position position="90"/>
    </location>
    <ligand>
        <name>Mg(2+)</name>
        <dbReference type="ChEBI" id="CHEBI:18420"/>
        <label>3</label>
    </ligand>
</feature>
<organism evidence="6 7">
    <name type="scientific">Solirubrobacter deserti</name>
    <dbReference type="NCBI Taxonomy" id="2282478"/>
    <lineage>
        <taxon>Bacteria</taxon>
        <taxon>Bacillati</taxon>
        <taxon>Actinomycetota</taxon>
        <taxon>Thermoleophilia</taxon>
        <taxon>Solirubrobacterales</taxon>
        <taxon>Solirubrobacteraceae</taxon>
        <taxon>Solirubrobacter</taxon>
    </lineage>
</organism>
<comment type="function">
    <text evidence="5">Catalyzes the hydrolysis of inorganic pyrophosphate (PPi) forming two phosphate ions.</text>
</comment>
<evidence type="ECO:0000256" key="5">
    <source>
        <dbReference type="HAMAP-Rule" id="MF_00209"/>
    </source>
</evidence>
<feature type="active site" description="Proton acceptor" evidence="5">
    <location>
        <position position="90"/>
    </location>
</feature>
<comment type="catalytic activity">
    <reaction evidence="5">
        <text>diphosphate + H2O = 2 phosphate + H(+)</text>
        <dbReference type="Rhea" id="RHEA:24576"/>
        <dbReference type="ChEBI" id="CHEBI:15377"/>
        <dbReference type="ChEBI" id="CHEBI:15378"/>
        <dbReference type="ChEBI" id="CHEBI:33019"/>
        <dbReference type="ChEBI" id="CHEBI:43474"/>
        <dbReference type="EC" id="3.6.1.1"/>
    </reaction>
</comment>
<name>A0ABT4RBP5_9ACTN</name>
<keyword evidence="7" id="KW-1185">Reference proteome</keyword>
<keyword evidence="3 5" id="KW-0378">Hydrolase</keyword>
<feature type="binding site" evidence="5">
    <location>
        <position position="31"/>
    </location>
    <ligand>
        <name>substrate</name>
    </ligand>
</feature>
<keyword evidence="4 5" id="KW-0460">Magnesium</keyword>
<dbReference type="CDD" id="cd00412">
    <property type="entry name" value="pyrophosphatase"/>
    <property type="match status" value="1"/>
</dbReference>
<dbReference type="InterPro" id="IPR036649">
    <property type="entry name" value="Pyrophosphatase_sf"/>
</dbReference>
<sequence length="165" mass="18776">MSAVLCFIEIPKGSRNKYEYDADLGGIKLDRFLFSSVTYPADYGFFPDTEGEDGDALDAIMLVDKPTFPGCRVDVRPIAVLRLTADGGRDDKVVCVPHEDPAWADYESLDSIPRQLRGEIEHFFSIYKEPEGRSVELHGFEDRDVAERLIDEARERWVSSRDRAR</sequence>
<dbReference type="Pfam" id="PF00719">
    <property type="entry name" value="Pyrophosphatase"/>
    <property type="match status" value="1"/>
</dbReference>
<feature type="binding site" evidence="5">
    <location>
        <position position="127"/>
    </location>
    <ligand>
        <name>substrate</name>
    </ligand>
</feature>
<feature type="binding site" evidence="5">
    <location>
        <position position="58"/>
    </location>
    <ligand>
        <name>Mg(2+)</name>
        <dbReference type="ChEBI" id="CHEBI:18420"/>
        <label>1</label>
    </ligand>
</feature>
<keyword evidence="2 5" id="KW-0479">Metal-binding</keyword>
<dbReference type="RefSeq" id="WP_202954759.1">
    <property type="nucleotide sequence ID" value="NZ_JAPCID010000001.1"/>
</dbReference>
<comment type="subcellular location">
    <subcellularLocation>
        <location evidence="5">Cytoplasm</location>
    </subcellularLocation>
</comment>
<comment type="cofactor">
    <cofactor evidence="1 5">
        <name>Mg(2+)</name>
        <dbReference type="ChEBI" id="CHEBI:18420"/>
    </cofactor>
</comment>
<gene>
    <name evidence="5" type="primary">ppa</name>
    <name evidence="6" type="ORF">OJ962_00475</name>
</gene>
<dbReference type="SUPFAM" id="SSF50324">
    <property type="entry name" value="Inorganic pyrophosphatase"/>
    <property type="match status" value="1"/>
</dbReference>
<feature type="binding site" evidence="5">
    <location>
        <position position="58"/>
    </location>
    <ligand>
        <name>Mg(2+)</name>
        <dbReference type="ChEBI" id="CHEBI:18420"/>
        <label>2</label>
    </ligand>
</feature>
<comment type="subunit">
    <text evidence="5">Homohexamer.</text>
</comment>
<evidence type="ECO:0000256" key="2">
    <source>
        <dbReference type="ARBA" id="ARBA00022723"/>
    </source>
</evidence>
<evidence type="ECO:0000313" key="7">
    <source>
        <dbReference type="Proteomes" id="UP001147700"/>
    </source>
</evidence>
<keyword evidence="5" id="KW-0963">Cytoplasm</keyword>
<comment type="similarity">
    <text evidence="5">Belongs to the PPase family.</text>
</comment>
<dbReference type="HAMAP" id="MF_00209">
    <property type="entry name" value="Inorganic_PPase"/>
    <property type="match status" value="1"/>
</dbReference>
<comment type="caution">
    <text evidence="5">Lacks conserved residue(s) required for the propagation of feature annotation.</text>
</comment>
<dbReference type="PANTHER" id="PTHR10286">
    <property type="entry name" value="INORGANIC PYROPHOSPHATASE"/>
    <property type="match status" value="1"/>
</dbReference>
<dbReference type="EMBL" id="JAPCID010000001">
    <property type="protein sequence ID" value="MDA0135953.1"/>
    <property type="molecule type" value="Genomic_DNA"/>
</dbReference>
<dbReference type="Proteomes" id="UP001147700">
    <property type="component" value="Unassembled WGS sequence"/>
</dbReference>
<feature type="binding site" evidence="5">
    <location>
        <position position="17"/>
    </location>
    <ligand>
        <name>substrate</name>
    </ligand>
</feature>
<feature type="binding site" evidence="5">
    <location>
        <position position="43"/>
    </location>
    <ligand>
        <name>substrate</name>
    </ligand>
</feature>
<feature type="binding site" evidence="5">
    <location>
        <position position="90"/>
    </location>
    <ligand>
        <name>Mg(2+)</name>
        <dbReference type="ChEBI" id="CHEBI:18420"/>
        <label>1</label>
    </ligand>
</feature>
<accession>A0ABT4RBP5</accession>
<proteinExistence type="inferred from homology"/>
<evidence type="ECO:0000256" key="4">
    <source>
        <dbReference type="ARBA" id="ARBA00022842"/>
    </source>
</evidence>
<dbReference type="Gene3D" id="3.90.80.10">
    <property type="entry name" value="Inorganic pyrophosphatase"/>
    <property type="match status" value="1"/>
</dbReference>
<evidence type="ECO:0000256" key="3">
    <source>
        <dbReference type="ARBA" id="ARBA00022801"/>
    </source>
</evidence>
<feature type="binding site" evidence="5">
    <location>
        <position position="53"/>
    </location>
    <ligand>
        <name>Mg(2+)</name>
        <dbReference type="ChEBI" id="CHEBI:18420"/>
        <label>1</label>
    </ligand>
</feature>
<comment type="caution">
    <text evidence="6">The sequence shown here is derived from an EMBL/GenBank/DDBJ whole genome shotgun (WGS) entry which is preliminary data.</text>
</comment>
<dbReference type="InterPro" id="IPR008162">
    <property type="entry name" value="Pyrophosphatase"/>
</dbReference>
<dbReference type="EC" id="3.6.1.1" evidence="5"/>
<feature type="binding site" evidence="5">
    <location>
        <position position="9"/>
    </location>
    <ligand>
        <name>Mg(2+)</name>
        <dbReference type="ChEBI" id="CHEBI:18420"/>
        <label>2</label>
    </ligand>
</feature>
<protein>
    <recommendedName>
        <fullName evidence="5">Inorganic pyrophosphatase</fullName>
        <ecNumber evidence="5">3.6.1.1</ecNumber>
    </recommendedName>
    <alternativeName>
        <fullName evidence="5">Pyrophosphate phospho-hydrolase</fullName>
        <shortName evidence="5">PPase</shortName>
    </alternativeName>
</protein>
<evidence type="ECO:0000256" key="1">
    <source>
        <dbReference type="ARBA" id="ARBA00001946"/>
    </source>
</evidence>
<evidence type="ECO:0000313" key="6">
    <source>
        <dbReference type="EMBL" id="MDA0135953.1"/>
    </source>
</evidence>
<reference evidence="6" key="1">
    <citation type="submission" date="2022-10" db="EMBL/GenBank/DDBJ databases">
        <title>The WGS of Solirubrobacter sp. CPCC 204708.</title>
        <authorList>
            <person name="Jiang Z."/>
        </authorList>
    </citation>
    <scope>NUCLEOTIDE SEQUENCE</scope>
    <source>
        <strain evidence="6">CPCC 204708</strain>
    </source>
</reference>